<sequence length="182" mass="22238">MQISHQQHRRRHYRRHYNHHHQHHHHHHRHHLAQQEINMYYTIYATYLHLQPLASFTCKHLLRESIRRLRKAKLRQLNINCKYIDCLFVQEMRSYRMQQHCYDAIIIKLVYRLNECCDRIELRQSYSHLLCCDAGSASSAGLTFQILDVQRAEYLKTYTDEPCSRSVIFYTNSDFTIFPRCY</sequence>
<proteinExistence type="predicted"/>
<accession>A0A1A9UF61</accession>
<evidence type="ECO:0000313" key="2">
    <source>
        <dbReference type="Proteomes" id="UP000078200"/>
    </source>
</evidence>
<organism evidence="1 2">
    <name type="scientific">Glossina austeni</name>
    <name type="common">Savannah tsetse fly</name>
    <dbReference type="NCBI Taxonomy" id="7395"/>
    <lineage>
        <taxon>Eukaryota</taxon>
        <taxon>Metazoa</taxon>
        <taxon>Ecdysozoa</taxon>
        <taxon>Arthropoda</taxon>
        <taxon>Hexapoda</taxon>
        <taxon>Insecta</taxon>
        <taxon>Pterygota</taxon>
        <taxon>Neoptera</taxon>
        <taxon>Endopterygota</taxon>
        <taxon>Diptera</taxon>
        <taxon>Brachycera</taxon>
        <taxon>Muscomorpha</taxon>
        <taxon>Hippoboscoidea</taxon>
        <taxon>Glossinidae</taxon>
        <taxon>Glossina</taxon>
    </lineage>
</organism>
<name>A0A1A9UF61_GLOAU</name>
<protein>
    <submittedName>
        <fullName evidence="1">Uncharacterized protein</fullName>
    </submittedName>
</protein>
<dbReference type="Proteomes" id="UP000078200">
    <property type="component" value="Unassembled WGS sequence"/>
</dbReference>
<evidence type="ECO:0000313" key="1">
    <source>
        <dbReference type="EnsemblMetazoa" id="GAUT002891-PA"/>
    </source>
</evidence>
<dbReference type="VEuPathDB" id="VectorBase:GAUT002891"/>
<reference evidence="1" key="1">
    <citation type="submission" date="2020-05" db="UniProtKB">
        <authorList>
            <consortium name="EnsemblMetazoa"/>
        </authorList>
    </citation>
    <scope>IDENTIFICATION</scope>
    <source>
        <strain evidence="1">TTRI</strain>
    </source>
</reference>
<dbReference type="AlphaFoldDB" id="A0A1A9UF61"/>
<dbReference type="EnsemblMetazoa" id="GAUT002891-RA">
    <property type="protein sequence ID" value="GAUT002891-PA"/>
    <property type="gene ID" value="GAUT002891"/>
</dbReference>
<keyword evidence="2" id="KW-1185">Reference proteome</keyword>